<keyword evidence="3" id="KW-1185">Reference proteome</keyword>
<protein>
    <submittedName>
        <fullName evidence="2">Uncharacterized protein</fullName>
    </submittedName>
</protein>
<feature type="coiled-coil region" evidence="1">
    <location>
        <begin position="359"/>
        <end position="396"/>
    </location>
</feature>
<evidence type="ECO:0000313" key="2">
    <source>
        <dbReference type="EMBL" id="CRG99111.1"/>
    </source>
</evidence>
<keyword evidence="1" id="KW-0175">Coiled coil</keyword>
<dbReference type="RefSeq" id="XP_028532119.1">
    <property type="nucleotide sequence ID" value="XM_028675540.1"/>
</dbReference>
<dbReference type="PANTHER" id="PTHR48209">
    <property type="entry name" value="AGL056WP"/>
    <property type="match status" value="1"/>
</dbReference>
<name>A0A1J1H2Y5_PLARL</name>
<evidence type="ECO:0000256" key="1">
    <source>
        <dbReference type="SAM" id="Coils"/>
    </source>
</evidence>
<reference evidence="2 3" key="1">
    <citation type="submission" date="2015-04" db="EMBL/GenBank/DDBJ databases">
        <authorList>
            <consortium name="Pathogen Informatics"/>
        </authorList>
    </citation>
    <scope>NUCLEOTIDE SEQUENCE [LARGE SCALE GENOMIC DNA]</scope>
    <source>
        <strain evidence="2 3">SGS1</strain>
    </source>
</reference>
<dbReference type="AlphaFoldDB" id="A0A1J1H2Y5"/>
<dbReference type="KEGG" id="prel:PRELSG_0608600"/>
<evidence type="ECO:0000313" key="3">
    <source>
        <dbReference type="Proteomes" id="UP000220158"/>
    </source>
</evidence>
<sequence length="1127" mass="136017">MNFLNKTFFIKKIKYYYSSTKLENIIPLYERKSRIKFKKEKLLKKIKVRILHLNRNKKTSKRYLPSYSENLLNDVFNQSTRKKICDTNNPLVLEKDIDILSTPISRNENDLDKSDLIKRKIEILNGKALTFMHLKKLYFLINKKENEVLIENLNNSNFLKICIFTNKKNIRNHLIEKEFLKRISDTEMKENSFFNENNFSYILEYIHYIGLNNIKNIHNSKQEWNFKKLKITYNILLNNLTKKIILNNDQIIKIISISDKYLYFNKYIFDYIDSTIQMNFNTFNEHEITYICKYLSKMLFFFSILQNNIKYNINVHRLIKRYICKSVVLSNNINLLESYNGNDIKIISENENENIYIDMKKLNDLEQITKNNLNNKNNKNNKLNKSTSEKKKLRHENFKMLIKNSSFVNILNKELKNYLHEFKYYNLIDIFEFYTIFEIDNKNMMMRFINETNKYINIMKYGYHSKALILFSLNRNYLQLENEKTIRRLIRRIPYMLNFHWPVEIIIETIIACSFFSCKEKIFKNLFIYLKNNIKKCIHPIILDNLSNSLVSINKINFVIFQQILSYLKKNIKLINISYIINILKNMSTLNYKDFDFFFFFLTYENVFNRICDLSRPILINFFHLIYQYNNFLEKKNCIYINDIYVKSNLSIFYIEYILFLMLKKENNFLKINSSLLEKNEEILKEEHEMQHSPQDYNSYEKEFLFLNKSSHIDIIKNKDYIEKDNKTICIDNNMSDKEWNTYEKENHIKEMKENNNTEKSFKEIPIESDGNTTVNSIKYNNSNIYNDEIPTSCIGYKIFELNADNFIYFLKGFINLKIINFNVLYYSIQFIHKNLNSFNENHIIILFHFLSEHLTVFSFLEDSLIRKTYSYLHTIAKNTILNLPDYFLPHCIFSVITFYFTEIVLKNNKRNVDLLENILVMFCNKLRGGLEVLTVENEEKKVNPELLNIISEILQMLYVKVEKRMPDDLYNFCKYIKEYYKINENIVNDNKNKQNFISFFSNLLKNKKINHFIKYSVYPYTIDVVITNEDDDITQKKRALVVIDKLDDIYLRQIHLTDFFYNYSTKNITISEKVENNILKKEKKIIHEHYVSNTLKPYESIREWFLNNKNFSVSYVSISEWRNKHS</sequence>
<dbReference type="GeneID" id="39735212"/>
<dbReference type="OMA" id="YVNNNVC"/>
<organism evidence="2 3">
    <name type="scientific">Plasmodium relictum</name>
    <dbReference type="NCBI Taxonomy" id="85471"/>
    <lineage>
        <taxon>Eukaryota</taxon>
        <taxon>Sar</taxon>
        <taxon>Alveolata</taxon>
        <taxon>Apicomplexa</taxon>
        <taxon>Aconoidasida</taxon>
        <taxon>Haemosporida</taxon>
        <taxon>Plasmodiidae</taxon>
        <taxon>Plasmodium</taxon>
        <taxon>Plasmodium (Haemamoeba)</taxon>
    </lineage>
</organism>
<gene>
    <name evidence="2" type="ORF">PRELSG_0608600</name>
</gene>
<accession>A0A1J1H2Y5</accession>
<dbReference type="OrthoDB" id="366026at2759"/>
<dbReference type="PANTHER" id="PTHR48209:SF3">
    <property type="entry name" value="SYNDECAN_NEUREXIN DOMAIN-CONTAINING PROTEIN"/>
    <property type="match status" value="1"/>
</dbReference>
<dbReference type="Proteomes" id="UP000220158">
    <property type="component" value="Chromosome 6"/>
</dbReference>
<dbReference type="VEuPathDB" id="PlasmoDB:PRELSG_0608600"/>
<proteinExistence type="predicted"/>
<dbReference type="EMBL" id="LN835301">
    <property type="protein sequence ID" value="CRG99111.1"/>
    <property type="molecule type" value="Genomic_DNA"/>
</dbReference>